<gene>
    <name evidence="2" type="ORF">GIB67_022471</name>
</gene>
<reference evidence="2 3" key="1">
    <citation type="journal article" date="2020" name="IScience">
        <title>Genome Sequencing of the Endangered Kingdonia uniflora (Circaeasteraceae, Ranunculales) Reveals Potential Mechanisms of Evolutionary Specialization.</title>
        <authorList>
            <person name="Sun Y."/>
            <person name="Deng T."/>
            <person name="Zhang A."/>
            <person name="Moore M.J."/>
            <person name="Landis J.B."/>
            <person name="Lin N."/>
            <person name="Zhang H."/>
            <person name="Zhang X."/>
            <person name="Huang J."/>
            <person name="Zhang X."/>
            <person name="Sun H."/>
            <person name="Wang H."/>
        </authorList>
    </citation>
    <scope>NUCLEOTIDE SEQUENCE [LARGE SCALE GENOMIC DNA]</scope>
    <source>
        <strain evidence="2">TB1705</strain>
        <tissue evidence="2">Leaf</tissue>
    </source>
</reference>
<evidence type="ECO:0000256" key="1">
    <source>
        <dbReference type="SAM" id="Coils"/>
    </source>
</evidence>
<evidence type="ECO:0000313" key="3">
    <source>
        <dbReference type="Proteomes" id="UP000541444"/>
    </source>
</evidence>
<evidence type="ECO:0000313" key="2">
    <source>
        <dbReference type="EMBL" id="KAF6158391.1"/>
    </source>
</evidence>
<protein>
    <submittedName>
        <fullName evidence="2">Uncharacterized protein</fullName>
    </submittedName>
</protein>
<dbReference type="Proteomes" id="UP000541444">
    <property type="component" value="Unassembled WGS sequence"/>
</dbReference>
<proteinExistence type="predicted"/>
<dbReference type="AlphaFoldDB" id="A0A7J7MTY7"/>
<keyword evidence="1" id="KW-0175">Coiled coil</keyword>
<accession>A0A7J7MTY7</accession>
<feature type="coiled-coil region" evidence="1">
    <location>
        <begin position="44"/>
        <end position="71"/>
    </location>
</feature>
<keyword evidence="3" id="KW-1185">Reference proteome</keyword>
<organism evidence="2 3">
    <name type="scientific">Kingdonia uniflora</name>
    <dbReference type="NCBI Taxonomy" id="39325"/>
    <lineage>
        <taxon>Eukaryota</taxon>
        <taxon>Viridiplantae</taxon>
        <taxon>Streptophyta</taxon>
        <taxon>Embryophyta</taxon>
        <taxon>Tracheophyta</taxon>
        <taxon>Spermatophyta</taxon>
        <taxon>Magnoliopsida</taxon>
        <taxon>Ranunculales</taxon>
        <taxon>Circaeasteraceae</taxon>
        <taxon>Kingdonia</taxon>
    </lineage>
</organism>
<sequence>MKVVEDRPGLEDNLKEVEEKSWLATHHGEEEMSKMAARLMKGICLGVEEERAELKRKKVELERNIAQLKIDLLKEGKWVEDLKASQVVEISNLHAEAIVNLEEVVVECDRLRRHLMSKGYSEDEVDAIRADTYMEEEGDEEIEDVVIGIIDGLDGVSPQTVRDNQWDDNEHPEGVNEKVELESARLREEDAHQCNQEFAEEFNRIREANKDRGDQHVKLYFKFVKAAQTVVNLTRKIKEKDAEIKKWQKELAEL</sequence>
<name>A0A7J7MTY7_9MAGN</name>
<comment type="caution">
    <text evidence="2">The sequence shown here is derived from an EMBL/GenBank/DDBJ whole genome shotgun (WGS) entry which is preliminary data.</text>
</comment>
<dbReference type="EMBL" id="JACGCM010001226">
    <property type="protein sequence ID" value="KAF6158391.1"/>
    <property type="molecule type" value="Genomic_DNA"/>
</dbReference>